<feature type="transmembrane region" description="Helical" evidence="1">
    <location>
        <begin position="7"/>
        <end position="23"/>
    </location>
</feature>
<evidence type="ECO:0000313" key="3">
    <source>
        <dbReference type="Proteomes" id="UP000646211"/>
    </source>
</evidence>
<accession>A0A930UE06</accession>
<dbReference type="AlphaFoldDB" id="A0A930UE06"/>
<dbReference type="Pfam" id="PF10990">
    <property type="entry name" value="DUF2809"/>
    <property type="match status" value="1"/>
</dbReference>
<gene>
    <name evidence="2" type="ORF">IR213_10490</name>
</gene>
<organism evidence="2 3">
    <name type="scientific">Flavobacterium soyangense</name>
    <dbReference type="NCBI Taxonomy" id="2023265"/>
    <lineage>
        <taxon>Bacteria</taxon>
        <taxon>Pseudomonadati</taxon>
        <taxon>Bacteroidota</taxon>
        <taxon>Flavobacteriia</taxon>
        <taxon>Flavobacteriales</taxon>
        <taxon>Flavobacteriaceae</taxon>
        <taxon>Flavobacterium</taxon>
    </lineage>
</organism>
<feature type="transmembrane region" description="Helical" evidence="1">
    <location>
        <begin position="97"/>
        <end position="115"/>
    </location>
</feature>
<evidence type="ECO:0000313" key="2">
    <source>
        <dbReference type="EMBL" id="MBF2709019.1"/>
    </source>
</evidence>
<evidence type="ECO:0000256" key="1">
    <source>
        <dbReference type="SAM" id="Phobius"/>
    </source>
</evidence>
<keyword evidence="1" id="KW-0472">Membrane</keyword>
<proteinExistence type="predicted"/>
<dbReference type="RefSeq" id="WP_194312273.1">
    <property type="nucleotide sequence ID" value="NZ_JADHEC010000022.1"/>
</dbReference>
<dbReference type="EMBL" id="JADHEC010000022">
    <property type="protein sequence ID" value="MBF2709019.1"/>
    <property type="molecule type" value="Genomic_DNA"/>
</dbReference>
<comment type="caution">
    <text evidence="2">The sequence shown here is derived from an EMBL/GenBank/DDBJ whole genome shotgun (WGS) entry which is preliminary data.</text>
</comment>
<dbReference type="Proteomes" id="UP000646211">
    <property type="component" value="Unassembled WGS sequence"/>
</dbReference>
<feature type="transmembrane region" description="Helical" evidence="1">
    <location>
        <begin position="61"/>
        <end position="77"/>
    </location>
</feature>
<sequence>MLKNNRFPYFILIVSVIILGILSRKIDGFPTFFGDTLYAVMVYFGMRLFFIKNSFIKTMELALAFCFCIEFLQLYRAEWIMVIRRTTLGHYALGQGFLWSDLVFYILGILIAYGIDSRFFKRNQGY</sequence>
<keyword evidence="3" id="KW-1185">Reference proteome</keyword>
<feature type="transmembrane region" description="Helical" evidence="1">
    <location>
        <begin position="29"/>
        <end position="49"/>
    </location>
</feature>
<keyword evidence="1" id="KW-1133">Transmembrane helix</keyword>
<reference evidence="2" key="1">
    <citation type="submission" date="2020-11" db="EMBL/GenBank/DDBJ databases">
        <title>Genome of Flavobacterium soyangense.</title>
        <authorList>
            <person name="Liu Q."/>
            <person name="Xin Y.-H."/>
        </authorList>
    </citation>
    <scope>NUCLEOTIDE SEQUENCE</scope>
    <source>
        <strain evidence="2">CGMCC 1.13493</strain>
    </source>
</reference>
<dbReference type="InterPro" id="IPR021257">
    <property type="entry name" value="DUF2809"/>
</dbReference>
<name>A0A930UE06_9FLAO</name>
<keyword evidence="1" id="KW-0812">Transmembrane</keyword>
<protein>
    <submittedName>
        <fullName evidence="2">DUF2809 domain-containing protein</fullName>
    </submittedName>
</protein>